<dbReference type="InterPro" id="IPR005844">
    <property type="entry name" value="A-D-PHexomutase_a/b/a-I"/>
</dbReference>
<evidence type="ECO:0000259" key="8">
    <source>
        <dbReference type="Pfam" id="PF02879"/>
    </source>
</evidence>
<evidence type="ECO:0000256" key="2">
    <source>
        <dbReference type="ARBA" id="ARBA00010231"/>
    </source>
</evidence>
<dbReference type="InParanoid" id="A0A482WU46"/>
<evidence type="ECO:0000256" key="6">
    <source>
        <dbReference type="ARBA" id="ARBA00023235"/>
    </source>
</evidence>
<evidence type="ECO:0000256" key="3">
    <source>
        <dbReference type="ARBA" id="ARBA00022553"/>
    </source>
</evidence>
<feature type="domain" description="Alpha-D-phosphohexomutase alpha/beta/alpha" evidence="9">
    <location>
        <begin position="360"/>
        <end position="458"/>
    </location>
</feature>
<evidence type="ECO:0000259" key="7">
    <source>
        <dbReference type="Pfam" id="PF02878"/>
    </source>
</evidence>
<dbReference type="GO" id="GO:0008973">
    <property type="term" value="F:phosphopentomutase activity"/>
    <property type="evidence" value="ECO:0007669"/>
    <property type="project" value="TreeGrafter"/>
</dbReference>
<name>A0A482WU46_LAOST</name>
<dbReference type="SUPFAM" id="SSF55957">
    <property type="entry name" value="Phosphoglucomutase, C-terminal domain"/>
    <property type="match status" value="1"/>
</dbReference>
<feature type="domain" description="Alpha-D-phosphohexomutase alpha/beta/alpha" evidence="7">
    <location>
        <begin position="52"/>
        <end position="188"/>
    </location>
</feature>
<gene>
    <name evidence="10" type="ORF">LSTR_LSTR004701</name>
</gene>
<keyword evidence="4" id="KW-0479">Metal-binding</keyword>
<proteinExistence type="inferred from homology"/>
<dbReference type="SUPFAM" id="SSF53738">
    <property type="entry name" value="Phosphoglucomutase, first 3 domains"/>
    <property type="match status" value="3"/>
</dbReference>
<dbReference type="PROSITE" id="PS00710">
    <property type="entry name" value="PGM_PMM"/>
    <property type="match status" value="1"/>
</dbReference>
<dbReference type="PANTHER" id="PTHR45745:SF1">
    <property type="entry name" value="PHOSPHOGLUCOMUTASE 2B-RELATED"/>
    <property type="match status" value="1"/>
</dbReference>
<keyword evidence="5" id="KW-0460">Magnesium</keyword>
<dbReference type="InterPro" id="IPR036900">
    <property type="entry name" value="A-D-PHexomutase_C_sf"/>
</dbReference>
<dbReference type="GO" id="GO:0005634">
    <property type="term" value="C:nucleus"/>
    <property type="evidence" value="ECO:0007669"/>
    <property type="project" value="TreeGrafter"/>
</dbReference>
<dbReference type="Proteomes" id="UP000291343">
    <property type="component" value="Unassembled WGS sequence"/>
</dbReference>
<dbReference type="InterPro" id="IPR005845">
    <property type="entry name" value="A-D-PHexomutase_a/b/a-II"/>
</dbReference>
<dbReference type="InterPro" id="IPR016055">
    <property type="entry name" value="A-D-PHexomutase_a/b/a-I/II/III"/>
</dbReference>
<dbReference type="GO" id="GO:0000287">
    <property type="term" value="F:magnesium ion binding"/>
    <property type="evidence" value="ECO:0007669"/>
    <property type="project" value="InterPro"/>
</dbReference>
<evidence type="ECO:0000256" key="5">
    <source>
        <dbReference type="ARBA" id="ARBA00022842"/>
    </source>
</evidence>
<dbReference type="Pfam" id="PF02879">
    <property type="entry name" value="PGM_PMM_II"/>
    <property type="match status" value="1"/>
</dbReference>
<dbReference type="EMBL" id="QKKF02025464">
    <property type="protein sequence ID" value="RZF37013.1"/>
    <property type="molecule type" value="Genomic_DNA"/>
</dbReference>
<dbReference type="Pfam" id="PF02878">
    <property type="entry name" value="PGM_PMM_I"/>
    <property type="match status" value="1"/>
</dbReference>
<dbReference type="Gene3D" id="3.40.120.10">
    <property type="entry name" value="Alpha-D-Glucose-1,6-Bisphosphate, subunit A, domain 3"/>
    <property type="match status" value="3"/>
</dbReference>
<comment type="caution">
    <text evidence="10">The sequence shown here is derived from an EMBL/GenBank/DDBJ whole genome shotgun (WGS) entry which is preliminary data.</text>
</comment>
<organism evidence="10 11">
    <name type="scientific">Laodelphax striatellus</name>
    <name type="common">Small brown planthopper</name>
    <name type="synonym">Delphax striatella</name>
    <dbReference type="NCBI Taxonomy" id="195883"/>
    <lineage>
        <taxon>Eukaryota</taxon>
        <taxon>Metazoa</taxon>
        <taxon>Ecdysozoa</taxon>
        <taxon>Arthropoda</taxon>
        <taxon>Hexapoda</taxon>
        <taxon>Insecta</taxon>
        <taxon>Pterygota</taxon>
        <taxon>Neoptera</taxon>
        <taxon>Paraneoptera</taxon>
        <taxon>Hemiptera</taxon>
        <taxon>Auchenorrhyncha</taxon>
        <taxon>Fulgoroidea</taxon>
        <taxon>Delphacidae</taxon>
        <taxon>Criomorphinae</taxon>
        <taxon>Laodelphax</taxon>
    </lineage>
</organism>
<dbReference type="InterPro" id="IPR016066">
    <property type="entry name" value="A-D-PHexomutase_CS"/>
</dbReference>
<dbReference type="OrthoDB" id="8300170at2759"/>
<sequence length="606" mass="68351">MDNKVNTGNQELDDKICEWMSWNRNEKFRNEATTLIEEGNVKILEKLFLKRLSFGTAGIRGRMGPGYAQMNDLVIIQTSQGLLKWIQGKTDHDSHPKVIIGYDGRHNSLRFAQLVASVFLNGGCKVWLFSKTVPTPFVSFGTALLGDLGIMITASHNPKEDNGYKVYWKQGVQINSPFDKEIEKCIQECLLPLNKSWDISTSQNYRECLLDPLKEVQEAYHSKLWDGPFDPDSSIEITYTAMHGVGYPYIVGAFEYAKLKPVIPVEEQILPDPEFPTVKFPNPEEGKSCLNLSIETANRHGSNIILANDPDADRLAVAEKSVDGHWKILNGNEIGALLGWWCFTVEKLRLGKDFDPSKLYFLSSAVSSKILKTMSQAEGFNFEETLTGFKWLGKRSLDLSKENESNKVLFAFEEAIGFMCGDVVLDKDGISAAVCIAKLATWLKKQGLTLQDQLKIIYDTYGKHLTNNSYLICEDPAVIRNIFHRLNHFTGSPKTYPESILNGKYTLKDIRDLVLGYDTTRKQHDYKPNLPLSSSSPMITFTFTNGLVATLRASGTEPKLKYYTELCAHPDEKDVAALLNTQTEMIEAIMKEFLQPEQNGLKYRNC</sequence>
<reference evidence="10 11" key="1">
    <citation type="journal article" date="2017" name="Gigascience">
        <title>Genome sequence of the small brown planthopper, Laodelphax striatellus.</title>
        <authorList>
            <person name="Zhu J."/>
            <person name="Jiang F."/>
            <person name="Wang X."/>
            <person name="Yang P."/>
            <person name="Bao Y."/>
            <person name="Zhao W."/>
            <person name="Wang W."/>
            <person name="Lu H."/>
            <person name="Wang Q."/>
            <person name="Cui N."/>
            <person name="Li J."/>
            <person name="Chen X."/>
            <person name="Luo L."/>
            <person name="Yu J."/>
            <person name="Kang L."/>
            <person name="Cui F."/>
        </authorList>
    </citation>
    <scope>NUCLEOTIDE SEQUENCE [LARGE SCALE GENOMIC DNA]</scope>
    <source>
        <strain evidence="10">Lst14</strain>
    </source>
</reference>
<comment type="similarity">
    <text evidence="2">Belongs to the phosphohexose mutase family.</text>
</comment>
<dbReference type="PANTHER" id="PTHR45745">
    <property type="entry name" value="PHOSPHOMANNOMUTASE 45A"/>
    <property type="match status" value="1"/>
</dbReference>
<dbReference type="FunCoup" id="A0A482WU46">
    <property type="interactions" value="534"/>
</dbReference>
<evidence type="ECO:0000313" key="10">
    <source>
        <dbReference type="EMBL" id="RZF37013.1"/>
    </source>
</evidence>
<keyword evidence="3" id="KW-0597">Phosphoprotein</keyword>
<evidence type="ECO:0000259" key="9">
    <source>
        <dbReference type="Pfam" id="PF02880"/>
    </source>
</evidence>
<dbReference type="Pfam" id="PF02880">
    <property type="entry name" value="PGM_PMM_III"/>
    <property type="match status" value="1"/>
</dbReference>
<dbReference type="SMR" id="A0A482WU46"/>
<keyword evidence="11" id="KW-1185">Reference proteome</keyword>
<dbReference type="GO" id="GO:0005975">
    <property type="term" value="P:carbohydrate metabolic process"/>
    <property type="evidence" value="ECO:0007669"/>
    <property type="project" value="InterPro"/>
</dbReference>
<dbReference type="InterPro" id="IPR005846">
    <property type="entry name" value="A-D-PHexomutase_a/b/a-III"/>
</dbReference>
<dbReference type="STRING" id="195883.A0A482WU46"/>
<keyword evidence="6" id="KW-0413">Isomerase</keyword>
<comment type="cofactor">
    <cofactor evidence="1">
        <name>Mg(2+)</name>
        <dbReference type="ChEBI" id="CHEBI:18420"/>
    </cofactor>
</comment>
<feature type="domain" description="Alpha-D-phosphohexomutase alpha/beta/alpha" evidence="8">
    <location>
        <begin position="233"/>
        <end position="320"/>
    </location>
</feature>
<evidence type="ECO:0000313" key="11">
    <source>
        <dbReference type="Proteomes" id="UP000291343"/>
    </source>
</evidence>
<evidence type="ECO:0000256" key="1">
    <source>
        <dbReference type="ARBA" id="ARBA00001946"/>
    </source>
</evidence>
<evidence type="ECO:0000256" key="4">
    <source>
        <dbReference type="ARBA" id="ARBA00022723"/>
    </source>
</evidence>
<dbReference type="AlphaFoldDB" id="A0A482WU46"/>
<dbReference type="CDD" id="cd05799">
    <property type="entry name" value="PGM2"/>
    <property type="match status" value="1"/>
</dbReference>
<protein>
    <submittedName>
        <fullName evidence="10">Uncharacterized protein</fullName>
    </submittedName>
</protein>
<dbReference type="GO" id="GO:0006166">
    <property type="term" value="P:purine ribonucleoside salvage"/>
    <property type="evidence" value="ECO:0007669"/>
    <property type="project" value="TreeGrafter"/>
</dbReference>
<accession>A0A482WU46</accession>